<dbReference type="EMBL" id="CAJOBC010007441">
    <property type="protein sequence ID" value="CAF3932367.1"/>
    <property type="molecule type" value="Genomic_DNA"/>
</dbReference>
<gene>
    <name evidence="2" type="ORF">GPM918_LOCUS22061</name>
    <name evidence="3" type="ORF">SRO942_LOCUS22059</name>
</gene>
<sequence>MSKSCLMSSIHTGRPRRSSYDDRPRWLRRLEERREYELEMERELNLEVYEKEQEQMEQQQLEEWIIFRPKI</sequence>
<dbReference type="Proteomes" id="UP000681722">
    <property type="component" value="Unassembled WGS sequence"/>
</dbReference>
<name>A0A814U8G0_9BILA</name>
<accession>A0A814U8G0</accession>
<organism evidence="2 4">
    <name type="scientific">Didymodactylos carnosus</name>
    <dbReference type="NCBI Taxonomy" id="1234261"/>
    <lineage>
        <taxon>Eukaryota</taxon>
        <taxon>Metazoa</taxon>
        <taxon>Spiralia</taxon>
        <taxon>Gnathifera</taxon>
        <taxon>Rotifera</taxon>
        <taxon>Eurotatoria</taxon>
        <taxon>Bdelloidea</taxon>
        <taxon>Philodinida</taxon>
        <taxon>Philodinidae</taxon>
        <taxon>Didymodactylos</taxon>
    </lineage>
</organism>
<keyword evidence="4" id="KW-1185">Reference proteome</keyword>
<reference evidence="2" key="1">
    <citation type="submission" date="2021-02" db="EMBL/GenBank/DDBJ databases">
        <authorList>
            <person name="Nowell W R."/>
        </authorList>
    </citation>
    <scope>NUCLEOTIDE SEQUENCE</scope>
</reference>
<protein>
    <submittedName>
        <fullName evidence="2">Uncharacterized protein</fullName>
    </submittedName>
</protein>
<feature type="compositionally biased region" description="Polar residues" evidence="1">
    <location>
        <begin position="1"/>
        <end position="11"/>
    </location>
</feature>
<proteinExistence type="predicted"/>
<evidence type="ECO:0000313" key="3">
    <source>
        <dbReference type="EMBL" id="CAF3932367.1"/>
    </source>
</evidence>
<dbReference type="EMBL" id="CAJNOQ010007440">
    <property type="protein sequence ID" value="CAF1168648.1"/>
    <property type="molecule type" value="Genomic_DNA"/>
</dbReference>
<dbReference type="Proteomes" id="UP000663829">
    <property type="component" value="Unassembled WGS sequence"/>
</dbReference>
<comment type="caution">
    <text evidence="2">The sequence shown here is derived from an EMBL/GenBank/DDBJ whole genome shotgun (WGS) entry which is preliminary data.</text>
</comment>
<evidence type="ECO:0000256" key="1">
    <source>
        <dbReference type="SAM" id="MobiDB-lite"/>
    </source>
</evidence>
<evidence type="ECO:0000313" key="2">
    <source>
        <dbReference type="EMBL" id="CAF1168648.1"/>
    </source>
</evidence>
<evidence type="ECO:0000313" key="4">
    <source>
        <dbReference type="Proteomes" id="UP000663829"/>
    </source>
</evidence>
<feature type="region of interest" description="Disordered" evidence="1">
    <location>
        <begin position="1"/>
        <end position="21"/>
    </location>
</feature>
<dbReference type="AlphaFoldDB" id="A0A814U8G0"/>